<evidence type="ECO:0000259" key="2">
    <source>
        <dbReference type="Pfam" id="PF01562"/>
    </source>
</evidence>
<keyword evidence="4" id="KW-1185">Reference proteome</keyword>
<dbReference type="GO" id="GO:0005886">
    <property type="term" value="C:plasma membrane"/>
    <property type="evidence" value="ECO:0007669"/>
    <property type="project" value="TreeGrafter"/>
</dbReference>
<dbReference type="GO" id="GO:0007219">
    <property type="term" value="P:Notch signaling pathway"/>
    <property type="evidence" value="ECO:0007669"/>
    <property type="project" value="TreeGrafter"/>
</dbReference>
<protein>
    <submittedName>
        <fullName evidence="3">Disintegrin and metalloproteinase domain-containing protein</fullName>
    </submittedName>
</protein>
<accession>A0A026W105</accession>
<gene>
    <name evidence="3" type="ORF">X777_11627</name>
</gene>
<proteinExistence type="predicted"/>
<keyword evidence="1" id="KW-1015">Disulfide bond</keyword>
<dbReference type="InterPro" id="IPR051489">
    <property type="entry name" value="ADAM_Metalloproteinase"/>
</dbReference>
<evidence type="ECO:0000313" key="3">
    <source>
        <dbReference type="EMBL" id="EZA49755.1"/>
    </source>
</evidence>
<reference evidence="3 4" key="1">
    <citation type="journal article" date="2014" name="Curr. Biol.">
        <title>The genome of the clonal raider ant Cerapachys biroi.</title>
        <authorList>
            <person name="Oxley P.R."/>
            <person name="Ji L."/>
            <person name="Fetter-Pruneda I."/>
            <person name="McKenzie S.K."/>
            <person name="Li C."/>
            <person name="Hu H."/>
            <person name="Zhang G."/>
            <person name="Kronauer D.J."/>
        </authorList>
    </citation>
    <scope>NUCLEOTIDE SEQUENCE [LARGE SCALE GENOMIC DNA]</scope>
</reference>
<dbReference type="EMBL" id="KK107499">
    <property type="protein sequence ID" value="EZA49755.1"/>
    <property type="molecule type" value="Genomic_DNA"/>
</dbReference>
<organism evidence="3 4">
    <name type="scientific">Ooceraea biroi</name>
    <name type="common">Clonal raider ant</name>
    <name type="synonym">Cerapachys biroi</name>
    <dbReference type="NCBI Taxonomy" id="2015173"/>
    <lineage>
        <taxon>Eukaryota</taxon>
        <taxon>Metazoa</taxon>
        <taxon>Ecdysozoa</taxon>
        <taxon>Arthropoda</taxon>
        <taxon>Hexapoda</taxon>
        <taxon>Insecta</taxon>
        <taxon>Pterygota</taxon>
        <taxon>Neoptera</taxon>
        <taxon>Endopterygota</taxon>
        <taxon>Hymenoptera</taxon>
        <taxon>Apocrita</taxon>
        <taxon>Aculeata</taxon>
        <taxon>Formicoidea</taxon>
        <taxon>Formicidae</taxon>
        <taxon>Dorylinae</taxon>
        <taxon>Ooceraea</taxon>
    </lineage>
</organism>
<sequence length="102" mass="12075">MYITYCHVTARRLNEYIRHYETLSYPVEEVHRSHLRTKRSISRDSTVTLKFRAHGKDFHIRLKRDLTTFSNNLVIEGPTGDRRDDVDISHIYQGNLIVCDVL</sequence>
<dbReference type="GO" id="GO:0004222">
    <property type="term" value="F:metalloendopeptidase activity"/>
    <property type="evidence" value="ECO:0007669"/>
    <property type="project" value="TreeGrafter"/>
</dbReference>
<evidence type="ECO:0000256" key="1">
    <source>
        <dbReference type="ARBA" id="ARBA00023157"/>
    </source>
</evidence>
<dbReference type="Pfam" id="PF01562">
    <property type="entry name" value="Pep_M12B_propep"/>
    <property type="match status" value="1"/>
</dbReference>
<evidence type="ECO:0000313" key="4">
    <source>
        <dbReference type="Proteomes" id="UP000053097"/>
    </source>
</evidence>
<feature type="domain" description="Peptidase M12B propeptide" evidence="2">
    <location>
        <begin position="19"/>
        <end position="83"/>
    </location>
</feature>
<dbReference type="OrthoDB" id="2149267at2759"/>
<dbReference type="AlphaFoldDB" id="A0A026W105"/>
<dbReference type="OMA" id="SHVYMEY"/>
<dbReference type="PANTHER" id="PTHR45702">
    <property type="entry name" value="ADAM10/ADAM17 METALLOPEPTIDASE FAMILY MEMBER"/>
    <property type="match status" value="1"/>
</dbReference>
<keyword evidence="3" id="KW-0401">Integrin</keyword>
<dbReference type="PANTHER" id="PTHR45702:SF2">
    <property type="entry name" value="KUZBANIAN, ISOFORM A"/>
    <property type="match status" value="1"/>
</dbReference>
<name>A0A026W105_OOCBI</name>
<dbReference type="GO" id="GO:0006509">
    <property type="term" value="P:membrane protein ectodomain proteolysis"/>
    <property type="evidence" value="ECO:0007669"/>
    <property type="project" value="TreeGrafter"/>
</dbReference>
<dbReference type="InterPro" id="IPR002870">
    <property type="entry name" value="Peptidase_M12B_N"/>
</dbReference>
<dbReference type="Proteomes" id="UP000053097">
    <property type="component" value="Unassembled WGS sequence"/>
</dbReference>
<dbReference type="GO" id="GO:0007229">
    <property type="term" value="P:integrin-mediated signaling pathway"/>
    <property type="evidence" value="ECO:0007669"/>
    <property type="project" value="UniProtKB-KW"/>
</dbReference>